<dbReference type="Proteomes" id="UP001156627">
    <property type="component" value="Unassembled WGS sequence"/>
</dbReference>
<dbReference type="PANTHER" id="PTHR44591:SF25">
    <property type="entry name" value="CHEMOTAXIS TWO-COMPONENT RESPONSE REGULATOR"/>
    <property type="match status" value="1"/>
</dbReference>
<feature type="domain" description="Response regulatory" evidence="3">
    <location>
        <begin position="70"/>
        <end position="191"/>
    </location>
</feature>
<dbReference type="Pfam" id="PF00072">
    <property type="entry name" value="Response_reg"/>
    <property type="match status" value="1"/>
</dbReference>
<evidence type="ECO:0000313" key="4">
    <source>
        <dbReference type="EMBL" id="GLQ89752.1"/>
    </source>
</evidence>
<proteinExistence type="predicted"/>
<comment type="caution">
    <text evidence="4">The sequence shown here is derived from an EMBL/GenBank/DDBJ whole genome shotgun (WGS) entry which is preliminary data.</text>
</comment>
<dbReference type="PROSITE" id="PS50110">
    <property type="entry name" value="RESPONSE_REGULATORY"/>
    <property type="match status" value="1"/>
</dbReference>
<evidence type="ECO:0000256" key="2">
    <source>
        <dbReference type="PROSITE-ProRule" id="PRU00169"/>
    </source>
</evidence>
<dbReference type="InterPro" id="IPR036641">
    <property type="entry name" value="HPT_dom_sf"/>
</dbReference>
<dbReference type="InterPro" id="IPR011006">
    <property type="entry name" value="CheY-like_superfamily"/>
</dbReference>
<protein>
    <recommendedName>
        <fullName evidence="3">Response regulatory domain-containing protein</fullName>
    </recommendedName>
</protein>
<evidence type="ECO:0000313" key="5">
    <source>
        <dbReference type="Proteomes" id="UP001156627"/>
    </source>
</evidence>
<evidence type="ECO:0000259" key="3">
    <source>
        <dbReference type="PROSITE" id="PS50110"/>
    </source>
</evidence>
<gene>
    <name evidence="4" type="ORF">GCM10007898_33270</name>
</gene>
<dbReference type="EMBL" id="BSOA01000043">
    <property type="protein sequence ID" value="GLQ89752.1"/>
    <property type="molecule type" value="Genomic_DNA"/>
</dbReference>
<keyword evidence="1 2" id="KW-0597">Phosphoprotein</keyword>
<name>A0ABQ5XE18_9GAMM</name>
<sequence length="315" mass="33682">MPSNESTTQQLRDNLKMFSALAGEAKPDRPEEVLRALRCEVNALAQDIDRCLGALADTAAREKVCLPAPSVLVVDDLSSARLVMATTLARIGFNVEQAASGAEALNKLAHKQFDACLVDMHLGVQAELDGIQLLEAMTETLRGAEASTVLLAMSIDNAPALMEQARIKGATDWIHKPIETTKLIQQVCSALWKEPQASGNGASGVVDPLAYSALRALGTPERRRDIIVHAMADAMASLQEIRRSIGELDATGWNESMTALHGVAAQIGARSLTQDIESALREGLGHDVEHALAIAERLESGLARVQVELQSAQAL</sequence>
<keyword evidence="5" id="KW-1185">Reference proteome</keyword>
<dbReference type="PANTHER" id="PTHR44591">
    <property type="entry name" value="STRESS RESPONSE REGULATOR PROTEIN 1"/>
    <property type="match status" value="1"/>
</dbReference>
<evidence type="ECO:0000256" key="1">
    <source>
        <dbReference type="ARBA" id="ARBA00022553"/>
    </source>
</evidence>
<dbReference type="SUPFAM" id="SSF47226">
    <property type="entry name" value="Histidine-containing phosphotransfer domain, HPT domain"/>
    <property type="match status" value="1"/>
</dbReference>
<dbReference type="Gene3D" id="3.40.50.2300">
    <property type="match status" value="1"/>
</dbReference>
<dbReference type="SUPFAM" id="SSF52172">
    <property type="entry name" value="CheY-like"/>
    <property type="match status" value="1"/>
</dbReference>
<dbReference type="RefSeq" id="WP_284333191.1">
    <property type="nucleotide sequence ID" value="NZ_BSOA01000043.1"/>
</dbReference>
<feature type="modified residue" description="4-aspartylphosphate" evidence="2">
    <location>
        <position position="119"/>
    </location>
</feature>
<dbReference type="InterPro" id="IPR050595">
    <property type="entry name" value="Bact_response_regulator"/>
</dbReference>
<dbReference type="SMART" id="SM00448">
    <property type="entry name" value="REC"/>
    <property type="match status" value="1"/>
</dbReference>
<organism evidence="4 5">
    <name type="scientific">Dyella flagellata</name>
    <dbReference type="NCBI Taxonomy" id="1867833"/>
    <lineage>
        <taxon>Bacteria</taxon>
        <taxon>Pseudomonadati</taxon>
        <taxon>Pseudomonadota</taxon>
        <taxon>Gammaproteobacteria</taxon>
        <taxon>Lysobacterales</taxon>
        <taxon>Rhodanobacteraceae</taxon>
        <taxon>Dyella</taxon>
    </lineage>
</organism>
<accession>A0ABQ5XE18</accession>
<dbReference type="InterPro" id="IPR001789">
    <property type="entry name" value="Sig_transdc_resp-reg_receiver"/>
</dbReference>
<reference evidence="5" key="1">
    <citation type="journal article" date="2019" name="Int. J. Syst. Evol. Microbiol.">
        <title>The Global Catalogue of Microorganisms (GCM) 10K type strain sequencing project: providing services to taxonomists for standard genome sequencing and annotation.</title>
        <authorList>
            <consortium name="The Broad Institute Genomics Platform"/>
            <consortium name="The Broad Institute Genome Sequencing Center for Infectious Disease"/>
            <person name="Wu L."/>
            <person name="Ma J."/>
        </authorList>
    </citation>
    <scope>NUCLEOTIDE SEQUENCE [LARGE SCALE GENOMIC DNA]</scope>
    <source>
        <strain evidence="5">NBRC 111981</strain>
    </source>
</reference>